<organism evidence="1 2">
    <name type="scientific">Peronosclerospora sorghi</name>
    <dbReference type="NCBI Taxonomy" id="230839"/>
    <lineage>
        <taxon>Eukaryota</taxon>
        <taxon>Sar</taxon>
        <taxon>Stramenopiles</taxon>
        <taxon>Oomycota</taxon>
        <taxon>Peronosporomycetes</taxon>
        <taxon>Peronosporales</taxon>
        <taxon>Peronosporaceae</taxon>
        <taxon>Peronosclerospora</taxon>
    </lineage>
</organism>
<protein>
    <submittedName>
        <fullName evidence="1">Uncharacterized protein</fullName>
    </submittedName>
</protein>
<evidence type="ECO:0000313" key="1">
    <source>
        <dbReference type="EMBL" id="KAI9914580.1"/>
    </source>
</evidence>
<name>A0ACC0W7G5_9STRA</name>
<gene>
    <name evidence="1" type="ORF">PsorP6_008274</name>
</gene>
<dbReference type="Proteomes" id="UP001163321">
    <property type="component" value="Chromosome 3"/>
</dbReference>
<sequence length="350" mass="40116">MLAMYQRDPSQPIYLLQRDFSQPMYLMHWNPSQPNPSPLMHLSHSVCLPITMIAFDNGFTLGSQRTETVKGVPHKIWRNCVCGGTYEPQDGGIALRNLRSNKCECEYVAIMKGAVKKGVVGQWTIRVPDQKGTHTGHPPLTREGLRAFPQARRLTQTPEVRTEIQNMVKAHTKPRQILATINKHKDKPLRFGGVLIMYCTYRTNKHKMPLLHVVGITDTAHSFSGAFMLMARDTTEDYEIALDLLTLSLDKIPHVVVIDCDTAFIGAIKCTWPQTIIILCRWNLFQNIKKHCQKNFVDEDTGKHDAKDWADFNTTWHEIEQAPTLEEFQKLWKELEGKVDEATYAYLEKK</sequence>
<dbReference type="EMBL" id="CM047582">
    <property type="protein sequence ID" value="KAI9914580.1"/>
    <property type="molecule type" value="Genomic_DNA"/>
</dbReference>
<comment type="caution">
    <text evidence="1">The sequence shown here is derived from an EMBL/GenBank/DDBJ whole genome shotgun (WGS) entry which is preliminary data.</text>
</comment>
<keyword evidence="2" id="KW-1185">Reference proteome</keyword>
<reference evidence="1 2" key="1">
    <citation type="journal article" date="2022" name="bioRxiv">
        <title>The genome of the oomycete Peronosclerospora sorghi, a cosmopolitan pathogen of maize and sorghum, is inflated with dispersed pseudogenes.</title>
        <authorList>
            <person name="Fletcher K."/>
            <person name="Martin F."/>
            <person name="Isakeit T."/>
            <person name="Cavanaugh K."/>
            <person name="Magill C."/>
            <person name="Michelmore R."/>
        </authorList>
    </citation>
    <scope>NUCLEOTIDE SEQUENCE [LARGE SCALE GENOMIC DNA]</scope>
    <source>
        <strain evidence="1">P6</strain>
    </source>
</reference>
<proteinExistence type="predicted"/>
<accession>A0ACC0W7G5</accession>
<evidence type="ECO:0000313" key="2">
    <source>
        <dbReference type="Proteomes" id="UP001163321"/>
    </source>
</evidence>